<dbReference type="PANTHER" id="PTHR43537">
    <property type="entry name" value="TRANSCRIPTIONAL REGULATOR, GNTR FAMILY"/>
    <property type="match status" value="1"/>
</dbReference>
<feature type="region of interest" description="Disordered" evidence="4">
    <location>
        <begin position="1"/>
        <end position="28"/>
    </location>
</feature>
<comment type="caution">
    <text evidence="6">The sequence shown here is derived from an EMBL/GenBank/DDBJ whole genome shotgun (WGS) entry which is preliminary data.</text>
</comment>
<dbReference type="PRINTS" id="PR00035">
    <property type="entry name" value="HTHGNTR"/>
</dbReference>
<dbReference type="SUPFAM" id="SSF46785">
    <property type="entry name" value="Winged helix' DNA-binding domain"/>
    <property type="match status" value="1"/>
</dbReference>
<evidence type="ECO:0000256" key="4">
    <source>
        <dbReference type="SAM" id="MobiDB-lite"/>
    </source>
</evidence>
<sequence length="274" mass="30055">MDVGPGRGDETHDRPSTRTVEANPFERMSAPSWGQLTRAVKTSERIATALVQDIIDAGLGPGDRLPNEAAMVERFGVGRGSVREALRILEVHGLIELRAGPKGGPFITAIDPRNVSRTLSLYLSLRGATMEELVQTRLFLEPMVARLAAENCTPESAELLRATLAQAPVSGGSREYLEAANDFHYVLATMTGNRVLDLVSTALKELYTSRLVGTGVGHATTDPSIELEHQEICTAIVRGDADTAERLMRTHMEYYVERVRQTAPEFRASRLAWE</sequence>
<gene>
    <name evidence="6" type="ORF">GCM10023175_34260</name>
</gene>
<organism evidence="6 7">
    <name type="scientific">Pseudonocardia xishanensis</name>
    <dbReference type="NCBI Taxonomy" id="630995"/>
    <lineage>
        <taxon>Bacteria</taxon>
        <taxon>Bacillati</taxon>
        <taxon>Actinomycetota</taxon>
        <taxon>Actinomycetes</taxon>
        <taxon>Pseudonocardiales</taxon>
        <taxon>Pseudonocardiaceae</taxon>
        <taxon>Pseudonocardia</taxon>
    </lineage>
</organism>
<keyword evidence="2" id="KW-0238">DNA-binding</keyword>
<dbReference type="SUPFAM" id="SSF48008">
    <property type="entry name" value="GntR ligand-binding domain-like"/>
    <property type="match status" value="1"/>
</dbReference>
<evidence type="ECO:0000256" key="1">
    <source>
        <dbReference type="ARBA" id="ARBA00023015"/>
    </source>
</evidence>
<protein>
    <submittedName>
        <fullName evidence="6">FCD domain-containing protein</fullName>
    </submittedName>
</protein>
<evidence type="ECO:0000313" key="7">
    <source>
        <dbReference type="Proteomes" id="UP001501598"/>
    </source>
</evidence>
<keyword evidence="3" id="KW-0804">Transcription</keyword>
<dbReference type="SMART" id="SM00895">
    <property type="entry name" value="FCD"/>
    <property type="match status" value="1"/>
</dbReference>
<dbReference type="InterPro" id="IPR000524">
    <property type="entry name" value="Tscrpt_reg_HTH_GntR"/>
</dbReference>
<dbReference type="InterPro" id="IPR011711">
    <property type="entry name" value="GntR_C"/>
</dbReference>
<dbReference type="CDD" id="cd07377">
    <property type="entry name" value="WHTH_GntR"/>
    <property type="match status" value="1"/>
</dbReference>
<keyword evidence="7" id="KW-1185">Reference proteome</keyword>
<evidence type="ECO:0000313" key="6">
    <source>
        <dbReference type="EMBL" id="GAA4548314.1"/>
    </source>
</evidence>
<dbReference type="PANTHER" id="PTHR43537:SF5">
    <property type="entry name" value="UXU OPERON TRANSCRIPTIONAL REGULATOR"/>
    <property type="match status" value="1"/>
</dbReference>
<evidence type="ECO:0000256" key="3">
    <source>
        <dbReference type="ARBA" id="ARBA00023163"/>
    </source>
</evidence>
<dbReference type="InterPro" id="IPR036388">
    <property type="entry name" value="WH-like_DNA-bd_sf"/>
</dbReference>
<dbReference type="Gene3D" id="1.10.10.10">
    <property type="entry name" value="Winged helix-like DNA-binding domain superfamily/Winged helix DNA-binding domain"/>
    <property type="match status" value="1"/>
</dbReference>
<keyword evidence="1" id="KW-0805">Transcription regulation</keyword>
<evidence type="ECO:0000259" key="5">
    <source>
        <dbReference type="PROSITE" id="PS50949"/>
    </source>
</evidence>
<evidence type="ECO:0000256" key="2">
    <source>
        <dbReference type="ARBA" id="ARBA00023125"/>
    </source>
</evidence>
<accession>A0ABP8RUB8</accession>
<feature type="compositionally biased region" description="Basic and acidic residues" evidence="4">
    <location>
        <begin position="7"/>
        <end position="16"/>
    </location>
</feature>
<dbReference type="EMBL" id="BAABGT010000040">
    <property type="protein sequence ID" value="GAA4548314.1"/>
    <property type="molecule type" value="Genomic_DNA"/>
</dbReference>
<feature type="domain" description="HTH gntR-type" evidence="5">
    <location>
        <begin position="40"/>
        <end position="110"/>
    </location>
</feature>
<dbReference type="RefSeq" id="WP_345418986.1">
    <property type="nucleotide sequence ID" value="NZ_BAABGT010000040.1"/>
</dbReference>
<name>A0ABP8RUB8_9PSEU</name>
<dbReference type="Pfam" id="PF00392">
    <property type="entry name" value="GntR"/>
    <property type="match status" value="1"/>
</dbReference>
<reference evidence="7" key="1">
    <citation type="journal article" date="2019" name="Int. J. Syst. Evol. Microbiol.">
        <title>The Global Catalogue of Microorganisms (GCM) 10K type strain sequencing project: providing services to taxonomists for standard genome sequencing and annotation.</title>
        <authorList>
            <consortium name="The Broad Institute Genomics Platform"/>
            <consortium name="The Broad Institute Genome Sequencing Center for Infectious Disease"/>
            <person name="Wu L."/>
            <person name="Ma J."/>
        </authorList>
    </citation>
    <scope>NUCLEOTIDE SEQUENCE [LARGE SCALE GENOMIC DNA]</scope>
    <source>
        <strain evidence="7">JCM 17906</strain>
    </source>
</reference>
<dbReference type="PROSITE" id="PS50949">
    <property type="entry name" value="HTH_GNTR"/>
    <property type="match status" value="1"/>
</dbReference>
<dbReference type="Proteomes" id="UP001501598">
    <property type="component" value="Unassembled WGS sequence"/>
</dbReference>
<dbReference type="Pfam" id="PF07729">
    <property type="entry name" value="FCD"/>
    <property type="match status" value="1"/>
</dbReference>
<dbReference type="InterPro" id="IPR008920">
    <property type="entry name" value="TF_FadR/GntR_C"/>
</dbReference>
<proteinExistence type="predicted"/>
<dbReference type="SMART" id="SM00345">
    <property type="entry name" value="HTH_GNTR"/>
    <property type="match status" value="1"/>
</dbReference>
<dbReference type="Gene3D" id="1.20.120.530">
    <property type="entry name" value="GntR ligand-binding domain-like"/>
    <property type="match status" value="1"/>
</dbReference>
<dbReference type="InterPro" id="IPR036390">
    <property type="entry name" value="WH_DNA-bd_sf"/>
</dbReference>